<feature type="signal peptide" evidence="1">
    <location>
        <begin position="1"/>
        <end position="32"/>
    </location>
</feature>
<protein>
    <recommendedName>
        <fullName evidence="4">Peptidoglycan-binding protein, CsiV</fullName>
    </recommendedName>
</protein>
<organism evidence="2 3">
    <name type="scientific">Idiomarina xiamenensis 10-D-4</name>
    <dbReference type="NCBI Taxonomy" id="740709"/>
    <lineage>
        <taxon>Bacteria</taxon>
        <taxon>Pseudomonadati</taxon>
        <taxon>Pseudomonadota</taxon>
        <taxon>Gammaproteobacteria</taxon>
        <taxon>Alteromonadales</taxon>
        <taxon>Idiomarinaceae</taxon>
        <taxon>Idiomarina</taxon>
    </lineage>
</organism>
<evidence type="ECO:0000313" key="2">
    <source>
        <dbReference type="EMBL" id="EKE82955.1"/>
    </source>
</evidence>
<dbReference type="InterPro" id="IPR021241">
    <property type="entry name" value="CsiV"/>
</dbReference>
<comment type="caution">
    <text evidence="2">The sequence shown here is derived from an EMBL/GenBank/DDBJ whole genome shotgun (WGS) entry which is preliminary data.</text>
</comment>
<sequence>MTLTISTRRLCLTLLVAASSLLLPLVPATASAQSAASTTQPATPTNNWRWFEVEVLVFRHTIGQTVAERFPLAIQPQKISGSDDLLSPYFEDTYRRALLAGLDDCQVAELMLETPLLSCRYHDELELLPLPGAWQGEKPSALRGLAKTDVVIDGAGGDIYQAQGPFLLPADSLELDDMRQQLVRSGQAEPILHLAWRQPVFNRNSNNKIRLFGGVNFSEDYDYLGYQRDDTDNLSTMAQQNGEQPLTRMQRIDKLLSAVDQQQLNFTLGEHNSALNSPALPPKPAYRSAGLPQQVWELDGLMHIFLVGNYLHIDSDLNLREEAFATPAAGTLAEQAEQALAGQTAQQRFLRAYHFAQLRRVISHETHYFDHPKFGVVVQIRRTDLSARR</sequence>
<reference evidence="2 3" key="1">
    <citation type="journal article" date="2012" name="J. Bacteriol.">
        <title>Genome Sequence of Idiomarina xiamenensis Type Strain 10-D-4.</title>
        <authorList>
            <person name="Lai Q."/>
            <person name="Wang L."/>
            <person name="Wang W."/>
            <person name="Shao Z."/>
        </authorList>
    </citation>
    <scope>NUCLEOTIDE SEQUENCE [LARGE SCALE GENOMIC DNA]</scope>
    <source>
        <strain evidence="2 3">10-D-4</strain>
    </source>
</reference>
<keyword evidence="1" id="KW-0732">Signal</keyword>
<evidence type="ECO:0000256" key="1">
    <source>
        <dbReference type="SAM" id="SignalP"/>
    </source>
</evidence>
<dbReference type="Pfam" id="PF10972">
    <property type="entry name" value="CsiV"/>
    <property type="match status" value="1"/>
</dbReference>
<dbReference type="STRING" id="740709.A10D4_08949"/>
<dbReference type="eggNOG" id="ENOG5032UIH">
    <property type="taxonomic scope" value="Bacteria"/>
</dbReference>
<dbReference type="Proteomes" id="UP000014115">
    <property type="component" value="Unassembled WGS sequence"/>
</dbReference>
<dbReference type="RefSeq" id="WP_008489051.1">
    <property type="nucleotide sequence ID" value="NZ_AMRG01000010.1"/>
</dbReference>
<gene>
    <name evidence="2" type="ORF">A10D4_08949</name>
</gene>
<accession>K2KYZ7</accession>
<evidence type="ECO:0008006" key="4">
    <source>
        <dbReference type="Google" id="ProtNLM"/>
    </source>
</evidence>
<dbReference type="EMBL" id="AMRG01000010">
    <property type="protein sequence ID" value="EKE82955.1"/>
    <property type="molecule type" value="Genomic_DNA"/>
</dbReference>
<dbReference type="AlphaFoldDB" id="K2KYZ7"/>
<dbReference type="PATRIC" id="fig|740709.3.peg.1810"/>
<proteinExistence type="predicted"/>
<name>K2KYZ7_9GAMM</name>
<feature type="chain" id="PRO_5003862772" description="Peptidoglycan-binding protein, CsiV" evidence="1">
    <location>
        <begin position="33"/>
        <end position="389"/>
    </location>
</feature>
<keyword evidence="3" id="KW-1185">Reference proteome</keyword>
<evidence type="ECO:0000313" key="3">
    <source>
        <dbReference type="Proteomes" id="UP000014115"/>
    </source>
</evidence>